<evidence type="ECO:0000256" key="4">
    <source>
        <dbReference type="ARBA" id="ARBA00022525"/>
    </source>
</evidence>
<keyword evidence="8" id="KW-0969">Cilium</keyword>
<evidence type="ECO:0000256" key="1">
    <source>
        <dbReference type="ARBA" id="ARBA00004365"/>
    </source>
</evidence>
<keyword evidence="9" id="KW-1185">Reference proteome</keyword>
<dbReference type="InterPro" id="IPR013384">
    <property type="entry name" value="Flagell_FlgL"/>
</dbReference>
<dbReference type="Pfam" id="PF00700">
    <property type="entry name" value="Flagellin_C"/>
    <property type="match status" value="1"/>
</dbReference>
<dbReference type="Gene3D" id="1.20.1330.10">
    <property type="entry name" value="f41 fragment of flagellin, N-terminal domain"/>
    <property type="match status" value="2"/>
</dbReference>
<gene>
    <name evidence="8" type="primary">flgL</name>
    <name evidence="8" type="ORF">RM552_02905</name>
</gene>
<accession>A0ABU2ZMD6</accession>
<dbReference type="RefSeq" id="WP_311367290.1">
    <property type="nucleotide sequence ID" value="NZ_JAVRHX010000001.1"/>
</dbReference>
<feature type="domain" description="Flagellin N-terminal" evidence="6">
    <location>
        <begin position="3"/>
        <end position="140"/>
    </location>
</feature>
<evidence type="ECO:0000313" key="9">
    <source>
        <dbReference type="Proteomes" id="UP001253545"/>
    </source>
</evidence>
<reference evidence="8 9" key="1">
    <citation type="submission" date="2023-09" db="EMBL/GenBank/DDBJ databases">
        <authorList>
            <person name="Rey-Velasco X."/>
        </authorList>
    </citation>
    <scope>NUCLEOTIDE SEQUENCE [LARGE SCALE GENOMIC DNA]</scope>
    <source>
        <strain evidence="8 9">P117</strain>
    </source>
</reference>
<evidence type="ECO:0000259" key="7">
    <source>
        <dbReference type="Pfam" id="PF00700"/>
    </source>
</evidence>
<dbReference type="InterPro" id="IPR001492">
    <property type="entry name" value="Flagellin"/>
</dbReference>
<organism evidence="8 9">
    <name type="scientific">Glaciecola petra</name>
    <dbReference type="NCBI Taxonomy" id="3075602"/>
    <lineage>
        <taxon>Bacteria</taxon>
        <taxon>Pseudomonadati</taxon>
        <taxon>Pseudomonadota</taxon>
        <taxon>Gammaproteobacteria</taxon>
        <taxon>Alteromonadales</taxon>
        <taxon>Alteromonadaceae</taxon>
        <taxon>Glaciecola</taxon>
    </lineage>
</organism>
<comment type="similarity">
    <text evidence="3">Belongs to the bacterial flagellin family.</text>
</comment>
<evidence type="ECO:0000259" key="6">
    <source>
        <dbReference type="Pfam" id="PF00669"/>
    </source>
</evidence>
<protein>
    <submittedName>
        <fullName evidence="8">Flagellar hook-associated protein FlgL</fullName>
    </submittedName>
</protein>
<keyword evidence="8" id="KW-0282">Flagellum</keyword>
<dbReference type="SUPFAM" id="SSF64518">
    <property type="entry name" value="Phase 1 flagellin"/>
    <property type="match status" value="1"/>
</dbReference>
<dbReference type="Proteomes" id="UP001253545">
    <property type="component" value="Unassembled WGS sequence"/>
</dbReference>
<dbReference type="InterPro" id="IPR046358">
    <property type="entry name" value="Flagellin_C"/>
</dbReference>
<comment type="subcellular location">
    <subcellularLocation>
        <location evidence="1">Bacterial flagellum</location>
    </subcellularLocation>
    <subcellularLocation>
        <location evidence="2">Secreted</location>
    </subcellularLocation>
</comment>
<dbReference type="InterPro" id="IPR001029">
    <property type="entry name" value="Flagellin_N"/>
</dbReference>
<proteinExistence type="inferred from homology"/>
<keyword evidence="5" id="KW-0975">Bacterial flagellum</keyword>
<evidence type="ECO:0000313" key="8">
    <source>
        <dbReference type="EMBL" id="MDT0593793.1"/>
    </source>
</evidence>
<evidence type="ECO:0000256" key="2">
    <source>
        <dbReference type="ARBA" id="ARBA00004613"/>
    </source>
</evidence>
<comment type="caution">
    <text evidence="8">The sequence shown here is derived from an EMBL/GenBank/DDBJ whole genome shotgun (WGS) entry which is preliminary data.</text>
</comment>
<dbReference type="NCBIfam" id="TIGR02550">
    <property type="entry name" value="flagell_flgL"/>
    <property type="match status" value="1"/>
</dbReference>
<dbReference type="PANTHER" id="PTHR42792">
    <property type="entry name" value="FLAGELLIN"/>
    <property type="match status" value="1"/>
</dbReference>
<keyword evidence="8" id="KW-0966">Cell projection</keyword>
<evidence type="ECO:0000256" key="5">
    <source>
        <dbReference type="ARBA" id="ARBA00023143"/>
    </source>
</evidence>
<evidence type="ECO:0000256" key="3">
    <source>
        <dbReference type="ARBA" id="ARBA00005709"/>
    </source>
</evidence>
<dbReference type="Pfam" id="PF00669">
    <property type="entry name" value="Flagellin_N"/>
    <property type="match status" value="1"/>
</dbReference>
<dbReference type="EMBL" id="JAVRHX010000001">
    <property type="protein sequence ID" value="MDT0593793.1"/>
    <property type="molecule type" value="Genomic_DNA"/>
</dbReference>
<sequence>MRVTTNLIFNQNLRAINSSQGNLSDIQTQLASGKKLLRPSDDPVGASQVIRLTEEIDKISQYQRNNDLVTNALELQETTLRSINDVVNRARVLTVQSGNGILSAPDKIALGAEIEQLRNQLVDLMNSQNASGEYIFSGYQSGQQAFEFNPSASNNRISFVGDDGTNIIQLSDSVSIQSTSSGKSLFEDVQARLNFSLPNVSGAVVENYQIKNQGSFDQFHRENFDPVNDANNAFRFTIVSANEIQVSNIGTGQILDSLVFESGQDISFNGIQLNAVGVPGDTFDIELNRPKKANMAETLHTLFLALNDPNLSEQEYTSIIDDTLVGLDNGLTRMARENSSLGARLNIAQSVESAQLDAEIANQQARSAIEDVDYAEASSEFAKQETALEAAFASFPRIANLSLFNYI</sequence>
<keyword evidence="4" id="KW-0964">Secreted</keyword>
<feature type="domain" description="Flagellin C-terminal" evidence="7">
    <location>
        <begin position="327"/>
        <end position="406"/>
    </location>
</feature>
<name>A0ABU2ZMD6_9ALTE</name>
<dbReference type="PANTHER" id="PTHR42792:SF1">
    <property type="entry name" value="FLAGELLAR HOOK-ASSOCIATED PROTEIN 3"/>
    <property type="match status" value="1"/>
</dbReference>